<evidence type="ECO:0000256" key="4">
    <source>
        <dbReference type="ARBA" id="ARBA00022801"/>
    </source>
</evidence>
<keyword evidence="2" id="KW-0479">Metal-binding</keyword>
<dbReference type="SUPFAM" id="SSF53098">
    <property type="entry name" value="Ribonuclease H-like"/>
    <property type="match status" value="1"/>
</dbReference>
<dbReference type="InterPro" id="IPR039537">
    <property type="entry name" value="Retrotran_Ty1/copia-like"/>
</dbReference>
<keyword evidence="9" id="KW-0233">DNA recombination</keyword>
<evidence type="ECO:0000256" key="1">
    <source>
        <dbReference type="ARBA" id="ARBA00022722"/>
    </source>
</evidence>
<evidence type="ECO:0000256" key="8">
    <source>
        <dbReference type="ARBA" id="ARBA00022932"/>
    </source>
</evidence>
<dbReference type="GO" id="GO:0015074">
    <property type="term" value="P:DNA integration"/>
    <property type="evidence" value="ECO:0007669"/>
    <property type="project" value="UniProtKB-KW"/>
</dbReference>
<dbReference type="PANTHER" id="PTHR42648">
    <property type="entry name" value="TRANSPOSASE, PUTATIVE-RELATED"/>
    <property type="match status" value="1"/>
</dbReference>
<dbReference type="GO" id="GO:0004519">
    <property type="term" value="F:endonuclease activity"/>
    <property type="evidence" value="ECO:0007669"/>
    <property type="project" value="UniProtKB-KW"/>
</dbReference>
<evidence type="ECO:0000256" key="5">
    <source>
        <dbReference type="ARBA" id="ARBA00022842"/>
    </source>
</evidence>
<dbReference type="Proteomes" id="UP001162060">
    <property type="component" value="Unassembled WGS sequence"/>
</dbReference>
<evidence type="ECO:0000256" key="6">
    <source>
        <dbReference type="ARBA" id="ARBA00022908"/>
    </source>
</evidence>
<proteinExistence type="predicted"/>
<reference evidence="10" key="1">
    <citation type="submission" date="2024-01" db="EMBL/GenBank/DDBJ databases">
        <authorList>
            <person name="Webb A."/>
        </authorList>
    </citation>
    <scope>NUCLEOTIDE SEQUENCE</scope>
    <source>
        <strain evidence="10">Pm1</strain>
    </source>
</reference>
<dbReference type="GO" id="GO:0003964">
    <property type="term" value="F:RNA-directed DNA polymerase activity"/>
    <property type="evidence" value="ECO:0007669"/>
    <property type="project" value="UniProtKB-KW"/>
</dbReference>
<keyword evidence="5" id="KW-0460">Magnesium</keyword>
<keyword evidence="4" id="KW-0378">Hydrolase</keyword>
<dbReference type="AlphaFoldDB" id="A0AAV1TBA3"/>
<dbReference type="GO" id="GO:0003676">
    <property type="term" value="F:nucleic acid binding"/>
    <property type="evidence" value="ECO:0007669"/>
    <property type="project" value="InterPro"/>
</dbReference>
<dbReference type="GO" id="GO:0003887">
    <property type="term" value="F:DNA-directed DNA polymerase activity"/>
    <property type="evidence" value="ECO:0007669"/>
    <property type="project" value="UniProtKB-KW"/>
</dbReference>
<keyword evidence="8" id="KW-0239">DNA-directed DNA polymerase</keyword>
<gene>
    <name evidence="10" type="ORF">PM001_LOCUS3600</name>
</gene>
<keyword evidence="3" id="KW-0255">Endonuclease</keyword>
<keyword evidence="7" id="KW-0695">RNA-directed DNA polymerase</keyword>
<keyword evidence="1" id="KW-0540">Nuclease</keyword>
<keyword evidence="8" id="KW-0548">Nucleotidyltransferase</keyword>
<accession>A0AAV1TBA3</accession>
<name>A0AAV1TBA3_9STRA</name>
<protein>
    <recommendedName>
        <fullName evidence="12">Integrase catalytic domain-containing protein</fullName>
    </recommendedName>
</protein>
<dbReference type="GO" id="GO:0016787">
    <property type="term" value="F:hydrolase activity"/>
    <property type="evidence" value="ECO:0007669"/>
    <property type="project" value="UniProtKB-KW"/>
</dbReference>
<evidence type="ECO:0000256" key="7">
    <source>
        <dbReference type="ARBA" id="ARBA00022918"/>
    </source>
</evidence>
<evidence type="ECO:0000256" key="3">
    <source>
        <dbReference type="ARBA" id="ARBA00022759"/>
    </source>
</evidence>
<dbReference type="GO" id="GO:0006310">
    <property type="term" value="P:DNA recombination"/>
    <property type="evidence" value="ECO:0007669"/>
    <property type="project" value="UniProtKB-KW"/>
</dbReference>
<evidence type="ECO:0000313" key="11">
    <source>
        <dbReference type="Proteomes" id="UP001162060"/>
    </source>
</evidence>
<dbReference type="EMBL" id="CAKLBY020000033">
    <property type="protein sequence ID" value="CAK7907769.1"/>
    <property type="molecule type" value="Genomic_DNA"/>
</dbReference>
<keyword evidence="6" id="KW-0229">DNA integration</keyword>
<comment type="caution">
    <text evidence="10">The sequence shown here is derived from an EMBL/GenBank/DDBJ whole genome shotgun (WGS) entry which is preliminary data.</text>
</comment>
<dbReference type="InterPro" id="IPR012337">
    <property type="entry name" value="RNaseH-like_sf"/>
</dbReference>
<evidence type="ECO:0000256" key="9">
    <source>
        <dbReference type="ARBA" id="ARBA00023172"/>
    </source>
</evidence>
<evidence type="ECO:0000256" key="2">
    <source>
        <dbReference type="ARBA" id="ARBA00022723"/>
    </source>
</evidence>
<keyword evidence="8" id="KW-0808">Transferase</keyword>
<dbReference type="Gene3D" id="3.30.420.10">
    <property type="entry name" value="Ribonuclease H-like superfamily/Ribonuclease H"/>
    <property type="match status" value="1"/>
</dbReference>
<dbReference type="InterPro" id="IPR036397">
    <property type="entry name" value="RNaseH_sf"/>
</dbReference>
<dbReference type="PANTHER" id="PTHR42648:SF11">
    <property type="entry name" value="TRANSPOSON TY4-P GAG-POL POLYPROTEIN"/>
    <property type="match status" value="1"/>
</dbReference>
<evidence type="ECO:0008006" key="12">
    <source>
        <dbReference type="Google" id="ProtNLM"/>
    </source>
</evidence>
<evidence type="ECO:0000313" key="10">
    <source>
        <dbReference type="EMBL" id="CAK7907769.1"/>
    </source>
</evidence>
<dbReference type="GO" id="GO:0046872">
    <property type="term" value="F:metal ion binding"/>
    <property type="evidence" value="ECO:0007669"/>
    <property type="project" value="UniProtKB-KW"/>
</dbReference>
<organism evidence="10 11">
    <name type="scientific">Peronospora matthiolae</name>
    <dbReference type="NCBI Taxonomy" id="2874970"/>
    <lineage>
        <taxon>Eukaryota</taxon>
        <taxon>Sar</taxon>
        <taxon>Stramenopiles</taxon>
        <taxon>Oomycota</taxon>
        <taxon>Peronosporomycetes</taxon>
        <taxon>Peronosporales</taxon>
        <taxon>Peronosporaceae</taxon>
        <taxon>Peronospora</taxon>
    </lineage>
</organism>
<sequence>MGDCVDGLKIKRTQDSHNDDEICEGCMMGKSTVKTFPKSIHGMVKTKEELEIIHSDVMALMETKYQGGSRFVVTFIDDFSRDIVAYYISNKSEVIDRFVEHKALMENQL</sequence>